<organism evidence="1 2">
    <name type="scientific">Phocaeicola dorei</name>
    <dbReference type="NCBI Taxonomy" id="357276"/>
    <lineage>
        <taxon>Bacteria</taxon>
        <taxon>Pseudomonadati</taxon>
        <taxon>Bacteroidota</taxon>
        <taxon>Bacteroidia</taxon>
        <taxon>Bacteroidales</taxon>
        <taxon>Bacteroidaceae</taxon>
        <taxon>Phocaeicola</taxon>
    </lineage>
</organism>
<dbReference type="AlphaFoldDB" id="A0AA95HVJ8"/>
<gene>
    <name evidence="1" type="ORF">QNN11_01800</name>
</gene>
<evidence type="ECO:0000313" key="1">
    <source>
        <dbReference type="EMBL" id="WHX10305.1"/>
    </source>
</evidence>
<evidence type="ECO:0000313" key="2">
    <source>
        <dbReference type="Proteomes" id="UP001177934"/>
    </source>
</evidence>
<dbReference type="RefSeq" id="WP_008672382.1">
    <property type="nucleotide sequence ID" value="NZ_BQOA01000001.1"/>
</dbReference>
<reference evidence="1" key="1">
    <citation type="journal article" date="2023" name="Nat. Commun.">
        <title>Identification of a novel Human Milk Oligosaccharides utilization cluster in the infant gut commensal Bacteroides dorei.</title>
        <authorList>
            <person name="Kijner S."/>
            <person name="Ennis D."/>
            <person name="Shmorak S."/>
            <person name="Florentin A."/>
            <person name="Yassour M."/>
        </authorList>
    </citation>
    <scope>NUCLEOTIDE SEQUENCE</scope>
    <source>
        <strain evidence="1">2</strain>
    </source>
</reference>
<dbReference type="Proteomes" id="UP001177934">
    <property type="component" value="Chromosome"/>
</dbReference>
<proteinExistence type="predicted"/>
<name>A0AA95HVJ8_9BACT</name>
<sequence length="42" mass="4413">MGMLAFGNTSGQEVGSAPHCLPATRGHHSLYLTGQDTVCFGY</sequence>
<dbReference type="EMBL" id="CP126056">
    <property type="protein sequence ID" value="WHX10305.1"/>
    <property type="molecule type" value="Genomic_DNA"/>
</dbReference>
<accession>A0AA95HVJ8</accession>
<protein>
    <submittedName>
        <fullName evidence="1">Uncharacterized protein</fullName>
    </submittedName>
</protein>